<dbReference type="SUPFAM" id="SSF53383">
    <property type="entry name" value="PLP-dependent transferases"/>
    <property type="match status" value="1"/>
</dbReference>
<keyword evidence="6" id="KW-1185">Reference proteome</keyword>
<dbReference type="InterPro" id="IPR015422">
    <property type="entry name" value="PyrdxlP-dep_Trfase_small"/>
</dbReference>
<keyword evidence="2 5" id="KW-0808">Transferase</keyword>
<dbReference type="InterPro" id="IPR050087">
    <property type="entry name" value="AON_synthase_class-II"/>
</dbReference>
<dbReference type="GO" id="GO:0030170">
    <property type="term" value="F:pyridoxal phosphate binding"/>
    <property type="evidence" value="ECO:0007669"/>
    <property type="project" value="InterPro"/>
</dbReference>
<dbReference type="GO" id="GO:0016746">
    <property type="term" value="F:acyltransferase activity"/>
    <property type="evidence" value="ECO:0007669"/>
    <property type="project" value="UniProtKB-KW"/>
</dbReference>
<sequence length="461" mass="50223">MSDEKNGPSDKRSSKEALMANLREANRNRRPRPAPPAHAAKAETSRRPVKPFDFSTLPEYRELRMQRAAADMMGIGNPFFRSHEGLAAATTMIGNRTFLNFASYNYLGLNGHERVNAAAKAAIDRYGTSVSASRLVAGERPIHREFEEKIAELHGVEDAIAMVSGHATNVSTIGTLLGPRDLIMYDALIHNSIAEGARLSGASRVSFPHNDWRFVSQTLDKVRHQYEKVLIVIEGLYSMDGDFPDLTRFIEVKASHDAWLMVDEAHSIGVLGKTGRGIAEHAGIDPKLVEIWMGTLSKTLSGCGGYIAGTSALVDFLKVKAPGFVYSVGLPPALAAAAITSIDLMLEEPWRVAKLHENGQFFVEEAKNAGLDVGLSEGYAVCPIIVGGSAQAAVLAHRIYERGLNALPIIYPAVPEKAARLRFFITSLHTREEISDAVRITAEELEIVRSAGSVLQQLSAR</sequence>
<feature type="domain" description="Aminotransferase class I/classII large" evidence="4">
    <location>
        <begin position="98"/>
        <end position="438"/>
    </location>
</feature>
<dbReference type="InterPro" id="IPR015421">
    <property type="entry name" value="PyrdxlP-dep_Trfase_major"/>
</dbReference>
<evidence type="ECO:0000256" key="1">
    <source>
        <dbReference type="ARBA" id="ARBA00001933"/>
    </source>
</evidence>
<dbReference type="KEGG" id="hdi:HDIA_2440"/>
<evidence type="ECO:0000313" key="5">
    <source>
        <dbReference type="EMBL" id="SON55981.1"/>
    </source>
</evidence>
<dbReference type="RefSeq" id="WP_245884254.1">
    <property type="nucleotide sequence ID" value="NZ_LT960614.1"/>
</dbReference>
<dbReference type="PANTHER" id="PTHR13693">
    <property type="entry name" value="CLASS II AMINOTRANSFERASE/8-AMINO-7-OXONONANOATE SYNTHASE"/>
    <property type="match status" value="1"/>
</dbReference>
<dbReference type="CDD" id="cd06454">
    <property type="entry name" value="KBL_like"/>
    <property type="match status" value="1"/>
</dbReference>
<comment type="cofactor">
    <cofactor evidence="1">
        <name>pyridoxal 5'-phosphate</name>
        <dbReference type="ChEBI" id="CHEBI:597326"/>
    </cofactor>
</comment>
<organism evidence="5 6">
    <name type="scientific">Hartmannibacter diazotrophicus</name>
    <dbReference type="NCBI Taxonomy" id="1482074"/>
    <lineage>
        <taxon>Bacteria</taxon>
        <taxon>Pseudomonadati</taxon>
        <taxon>Pseudomonadota</taxon>
        <taxon>Alphaproteobacteria</taxon>
        <taxon>Hyphomicrobiales</taxon>
        <taxon>Pleomorphomonadaceae</taxon>
        <taxon>Hartmannibacter</taxon>
    </lineage>
</organism>
<evidence type="ECO:0000256" key="3">
    <source>
        <dbReference type="SAM" id="MobiDB-lite"/>
    </source>
</evidence>
<feature type="compositionally biased region" description="Basic and acidic residues" evidence="3">
    <location>
        <begin position="1"/>
        <end position="15"/>
    </location>
</feature>
<gene>
    <name evidence="5" type="ORF">HDIA_2440</name>
</gene>
<evidence type="ECO:0000313" key="6">
    <source>
        <dbReference type="Proteomes" id="UP000223606"/>
    </source>
</evidence>
<dbReference type="Pfam" id="PF00155">
    <property type="entry name" value="Aminotran_1_2"/>
    <property type="match status" value="1"/>
</dbReference>
<protein>
    <submittedName>
        <fullName evidence="5">Putative pyridoxal phosphate-dependent acyltransferase</fullName>
        <ecNumber evidence="5">2.3.1.-</ecNumber>
    </submittedName>
</protein>
<dbReference type="InterPro" id="IPR004839">
    <property type="entry name" value="Aminotransferase_I/II_large"/>
</dbReference>
<feature type="region of interest" description="Disordered" evidence="3">
    <location>
        <begin position="1"/>
        <end position="51"/>
    </location>
</feature>
<keyword evidence="5" id="KW-0012">Acyltransferase</keyword>
<dbReference type="EMBL" id="LT960614">
    <property type="protein sequence ID" value="SON55981.1"/>
    <property type="molecule type" value="Genomic_DNA"/>
</dbReference>
<dbReference type="Gene3D" id="3.40.640.10">
    <property type="entry name" value="Type I PLP-dependent aspartate aminotransferase-like (Major domain)"/>
    <property type="match status" value="1"/>
</dbReference>
<proteinExistence type="predicted"/>
<evidence type="ECO:0000256" key="2">
    <source>
        <dbReference type="ARBA" id="ARBA00022679"/>
    </source>
</evidence>
<dbReference type="AlphaFoldDB" id="A0A2C9D8A4"/>
<reference evidence="6" key="1">
    <citation type="submission" date="2017-09" db="EMBL/GenBank/DDBJ databases">
        <title>Genome sequence of Nannocystis excedens DSM 71.</title>
        <authorList>
            <person name="Blom J."/>
        </authorList>
    </citation>
    <scope>NUCLEOTIDE SEQUENCE [LARGE SCALE GENOMIC DNA]</scope>
    <source>
        <strain evidence="6">type strain: E19</strain>
    </source>
</reference>
<name>A0A2C9D8A4_9HYPH</name>
<dbReference type="PANTHER" id="PTHR13693:SF3">
    <property type="entry name" value="LD36009P"/>
    <property type="match status" value="1"/>
</dbReference>
<dbReference type="Proteomes" id="UP000223606">
    <property type="component" value="Chromosome 1"/>
</dbReference>
<accession>A0A2C9D8A4</accession>
<dbReference type="Gene3D" id="3.90.1150.10">
    <property type="entry name" value="Aspartate Aminotransferase, domain 1"/>
    <property type="match status" value="1"/>
</dbReference>
<dbReference type="InterPro" id="IPR015424">
    <property type="entry name" value="PyrdxlP-dep_Trfase"/>
</dbReference>
<evidence type="ECO:0000259" key="4">
    <source>
        <dbReference type="Pfam" id="PF00155"/>
    </source>
</evidence>
<dbReference type="EC" id="2.3.1.-" evidence="5"/>